<evidence type="ECO:0000256" key="8">
    <source>
        <dbReference type="PROSITE-ProRule" id="PRU00027"/>
    </source>
</evidence>
<evidence type="ECO:0000256" key="9">
    <source>
        <dbReference type="SAM" id="MobiDB-lite"/>
    </source>
</evidence>
<sequence>RQEAAAGCAAPSAGFSAAARRKSKVWNYYSKLGDAFVECNVCRKQLSFHNSTTTMREHLARKHGIRDAPEPALHPEPPRRGRKTPDGAFSRGEALGELLLGMVCRDLQPLATVKDEGFGRLVAFLEPGLSLPALSHLGGLLRCRYVAARSRLQRLLQGAAGSVVLSVEPWAPAPHRRYISVAAHWVDGEWRRIRCLLATRPAPTGATCGEELRSILGSFGVEPAAVLCVVQRDAGDEDGAAAQQEGGWRRLRCAAHGLQRSV</sequence>
<dbReference type="OrthoDB" id="1607513at2759"/>
<evidence type="ECO:0000256" key="3">
    <source>
        <dbReference type="ARBA" id="ARBA00022771"/>
    </source>
</evidence>
<dbReference type="InterPro" id="IPR052035">
    <property type="entry name" value="ZnF_BED_domain_contain"/>
</dbReference>
<dbReference type="SMART" id="SM00614">
    <property type="entry name" value="ZnF_BED"/>
    <property type="match status" value="1"/>
</dbReference>
<evidence type="ECO:0000256" key="5">
    <source>
        <dbReference type="ARBA" id="ARBA00023015"/>
    </source>
</evidence>
<feature type="region of interest" description="Disordered" evidence="9">
    <location>
        <begin position="63"/>
        <end position="87"/>
    </location>
</feature>
<protein>
    <submittedName>
        <fullName evidence="11">DSLE protein</fullName>
    </submittedName>
</protein>
<organism evidence="11 12">
    <name type="scientific">Rhinopomastus cyanomelas</name>
    <name type="common">Common scimitarbill</name>
    <dbReference type="NCBI Taxonomy" id="113115"/>
    <lineage>
        <taxon>Eukaryota</taxon>
        <taxon>Metazoa</taxon>
        <taxon>Chordata</taxon>
        <taxon>Craniata</taxon>
        <taxon>Vertebrata</taxon>
        <taxon>Euteleostomi</taxon>
        <taxon>Archelosauria</taxon>
        <taxon>Archosauria</taxon>
        <taxon>Dinosauria</taxon>
        <taxon>Saurischia</taxon>
        <taxon>Theropoda</taxon>
        <taxon>Coelurosauria</taxon>
        <taxon>Aves</taxon>
        <taxon>Neognathae</taxon>
        <taxon>Neoaves</taxon>
        <taxon>Telluraves</taxon>
        <taxon>Coraciimorphae</taxon>
        <taxon>Bucerotiformes</taxon>
        <taxon>Rhinopomastidae</taxon>
        <taxon>Rhinopomastus</taxon>
    </lineage>
</organism>
<name>A0A7L1N2S7_RHICY</name>
<evidence type="ECO:0000313" key="11">
    <source>
        <dbReference type="EMBL" id="NXN93735.1"/>
    </source>
</evidence>
<keyword evidence="2" id="KW-0479">Metal-binding</keyword>
<dbReference type="GO" id="GO:0008270">
    <property type="term" value="F:zinc ion binding"/>
    <property type="evidence" value="ECO:0007669"/>
    <property type="project" value="UniProtKB-KW"/>
</dbReference>
<dbReference type="SUPFAM" id="SSF53098">
    <property type="entry name" value="Ribonuclease H-like"/>
    <property type="match status" value="1"/>
</dbReference>
<evidence type="ECO:0000256" key="1">
    <source>
        <dbReference type="ARBA" id="ARBA00004123"/>
    </source>
</evidence>
<keyword evidence="6" id="KW-0804">Transcription</keyword>
<keyword evidence="5" id="KW-0805">Transcription regulation</keyword>
<proteinExistence type="predicted"/>
<dbReference type="GO" id="GO:0003677">
    <property type="term" value="F:DNA binding"/>
    <property type="evidence" value="ECO:0007669"/>
    <property type="project" value="InterPro"/>
</dbReference>
<comment type="subcellular location">
    <subcellularLocation>
        <location evidence="1">Nucleus</location>
    </subcellularLocation>
</comment>
<accession>A0A7L1N2S7</accession>
<feature type="non-terminal residue" evidence="11">
    <location>
        <position position="262"/>
    </location>
</feature>
<dbReference type="InterPro" id="IPR036236">
    <property type="entry name" value="Znf_C2H2_sf"/>
</dbReference>
<dbReference type="PANTHER" id="PTHR46481">
    <property type="entry name" value="ZINC FINGER BED DOMAIN-CONTAINING PROTEIN 4"/>
    <property type="match status" value="1"/>
</dbReference>
<evidence type="ECO:0000256" key="7">
    <source>
        <dbReference type="ARBA" id="ARBA00023242"/>
    </source>
</evidence>
<evidence type="ECO:0000256" key="2">
    <source>
        <dbReference type="ARBA" id="ARBA00022723"/>
    </source>
</evidence>
<gene>
    <name evidence="11" type="primary">Hat</name>
    <name evidence="11" type="ORF">RHICYA_R15714</name>
</gene>
<feature type="compositionally biased region" description="Basic and acidic residues" evidence="9">
    <location>
        <begin position="76"/>
        <end position="85"/>
    </location>
</feature>
<dbReference type="SUPFAM" id="SSF57667">
    <property type="entry name" value="beta-beta-alpha zinc fingers"/>
    <property type="match status" value="1"/>
</dbReference>
<dbReference type="GO" id="GO:0009791">
    <property type="term" value="P:post-embryonic development"/>
    <property type="evidence" value="ECO:0007669"/>
    <property type="project" value="UniProtKB-ARBA"/>
</dbReference>
<dbReference type="Pfam" id="PF02892">
    <property type="entry name" value="zf-BED"/>
    <property type="match status" value="1"/>
</dbReference>
<reference evidence="11 12" key="1">
    <citation type="submission" date="2019-09" db="EMBL/GenBank/DDBJ databases">
        <title>Bird 10,000 Genomes (B10K) Project - Family phase.</title>
        <authorList>
            <person name="Zhang G."/>
        </authorList>
    </citation>
    <scope>NUCLEOTIDE SEQUENCE [LARGE SCALE GENOMIC DNA]</scope>
    <source>
        <strain evidence="11">B10K-DU-002-35</strain>
        <tissue evidence="11">Muscle</tissue>
    </source>
</reference>
<dbReference type="EMBL" id="VXBP01002124">
    <property type="protein sequence ID" value="NXN93735.1"/>
    <property type="molecule type" value="Genomic_DNA"/>
</dbReference>
<keyword evidence="12" id="KW-1185">Reference proteome</keyword>
<dbReference type="AlphaFoldDB" id="A0A7L1N2S7"/>
<dbReference type="SUPFAM" id="SSF140996">
    <property type="entry name" value="Hermes dimerisation domain"/>
    <property type="match status" value="1"/>
</dbReference>
<evidence type="ECO:0000256" key="6">
    <source>
        <dbReference type="ARBA" id="ARBA00023163"/>
    </source>
</evidence>
<keyword evidence="4" id="KW-0862">Zinc</keyword>
<evidence type="ECO:0000313" key="12">
    <source>
        <dbReference type="Proteomes" id="UP000565785"/>
    </source>
</evidence>
<dbReference type="PANTHER" id="PTHR46481:SF10">
    <property type="entry name" value="ZINC FINGER BED DOMAIN-CONTAINING PROTEIN 39"/>
    <property type="match status" value="1"/>
</dbReference>
<evidence type="ECO:0000256" key="4">
    <source>
        <dbReference type="ARBA" id="ARBA00022833"/>
    </source>
</evidence>
<dbReference type="Proteomes" id="UP000565785">
    <property type="component" value="Unassembled WGS sequence"/>
</dbReference>
<feature type="non-terminal residue" evidence="11">
    <location>
        <position position="1"/>
    </location>
</feature>
<keyword evidence="3 8" id="KW-0863">Zinc-finger</keyword>
<keyword evidence="7" id="KW-0539">Nucleus</keyword>
<comment type="caution">
    <text evidence="11">The sequence shown here is derived from an EMBL/GenBank/DDBJ whole genome shotgun (WGS) entry which is preliminary data.</text>
</comment>
<dbReference type="PROSITE" id="PS50808">
    <property type="entry name" value="ZF_BED"/>
    <property type="match status" value="1"/>
</dbReference>
<dbReference type="InterPro" id="IPR003656">
    <property type="entry name" value="Znf_BED"/>
</dbReference>
<feature type="domain" description="BED-type" evidence="10">
    <location>
        <begin position="20"/>
        <end position="63"/>
    </location>
</feature>
<dbReference type="GO" id="GO:0005634">
    <property type="term" value="C:nucleus"/>
    <property type="evidence" value="ECO:0007669"/>
    <property type="project" value="UniProtKB-SubCell"/>
</dbReference>
<dbReference type="InterPro" id="IPR012337">
    <property type="entry name" value="RNaseH-like_sf"/>
</dbReference>
<evidence type="ECO:0000259" key="10">
    <source>
        <dbReference type="PROSITE" id="PS50808"/>
    </source>
</evidence>